<dbReference type="EMBL" id="SDMP01000010">
    <property type="protein sequence ID" value="RYR35542.1"/>
    <property type="molecule type" value="Genomic_DNA"/>
</dbReference>
<evidence type="ECO:0000256" key="1">
    <source>
        <dbReference type="SAM" id="MobiDB-lite"/>
    </source>
</evidence>
<evidence type="ECO:0000313" key="3">
    <source>
        <dbReference type="EMBL" id="RYR35542.1"/>
    </source>
</evidence>
<feature type="transmembrane region" description="Helical" evidence="2">
    <location>
        <begin position="377"/>
        <end position="398"/>
    </location>
</feature>
<dbReference type="PANTHER" id="PTHR21650">
    <property type="entry name" value="MEMBRALIN/KINETOCHORE PROTEIN NUF2"/>
    <property type="match status" value="1"/>
</dbReference>
<accession>A0A445BA30</accession>
<evidence type="ECO:0000256" key="2">
    <source>
        <dbReference type="SAM" id="Phobius"/>
    </source>
</evidence>
<sequence>MACYEMKLELCGYGAGQRSLPLPVVWRVDFCVRFMYRTFFKKMDPEQTFIRVQERFSQMLTPKLRVALEYMYLPGCSSELSGVDTTEAQLILIKITSAGFWSHVDSESSKIDSAGTDVAKDKIEVANVNGDELTFLASKFWWNWIGSGARRGKLVFRFWKTDTHQAETSTSSQNSRPVIEETVIKNDKEEHRNSFTLSAKETLKAAITHFGRKWYRRISFIWRHTVQIIRNFQKLWDIAGIRLNLDIPKWMHILHLEKFNSNAVQWLTKASKSEPTYLYTTEKGYFLLPESAKFRHNVRTVNVSISAWHSCFGNRWQQLLINRFVGYDTILINSLLSSPGQGYLYNYQTKEFYNLSYAQEPPEGPARFGDYLVTKCGVLMMSLFVFFTTTMSVSFTLRETQTRMLKFTVQLQHHARHRLPTFQLIFVHVIESLIMIGILFFLFEFYDDQLLAFMVLILVWLCELFTLISVRTPISMKFFPRFFLLYFLVFHIWLYLLQQLLCNILSCTFGIVEVPALQRFMQNRRSHQQDFHITSSTILASTLHITRLNTRNQGVTNTDSNSGAGFRPGFDPSASQNSAGVAEPPGRPENNQDSVANPVQIPGQADIRQAEGGPNPGSMNSFSSMLLWILGGASSEGLNSFFSMFRDVRDQGQVFAETPHDENRENQDNDR</sequence>
<dbReference type="Proteomes" id="UP000289738">
    <property type="component" value="Chromosome A10"/>
</dbReference>
<keyword evidence="2" id="KW-0472">Membrane</keyword>
<dbReference type="GO" id="GO:0005783">
    <property type="term" value="C:endoplasmic reticulum"/>
    <property type="evidence" value="ECO:0007669"/>
    <property type="project" value="TreeGrafter"/>
</dbReference>
<comment type="caution">
    <text evidence="3">The sequence shown here is derived from an EMBL/GenBank/DDBJ whole genome shotgun (WGS) entry which is preliminary data.</text>
</comment>
<dbReference type="InterPro" id="IPR019144">
    <property type="entry name" value="Membralin"/>
</dbReference>
<dbReference type="PANTHER" id="PTHR21650:SF4">
    <property type="entry name" value="MEMBRALIN"/>
    <property type="match status" value="1"/>
</dbReference>
<evidence type="ECO:0000313" key="4">
    <source>
        <dbReference type="Proteomes" id="UP000289738"/>
    </source>
</evidence>
<dbReference type="GO" id="GO:0034976">
    <property type="term" value="P:response to endoplasmic reticulum stress"/>
    <property type="evidence" value="ECO:0007669"/>
    <property type="project" value="TreeGrafter"/>
</dbReference>
<feature type="transmembrane region" description="Helical" evidence="2">
    <location>
        <begin position="482"/>
        <end position="501"/>
    </location>
</feature>
<evidence type="ECO:0008006" key="5">
    <source>
        <dbReference type="Google" id="ProtNLM"/>
    </source>
</evidence>
<dbReference type="AlphaFoldDB" id="A0A445BA30"/>
<feature type="compositionally biased region" description="Polar residues" evidence="1">
    <location>
        <begin position="551"/>
        <end position="563"/>
    </location>
</feature>
<feature type="region of interest" description="Disordered" evidence="1">
    <location>
        <begin position="551"/>
        <end position="598"/>
    </location>
</feature>
<feature type="transmembrane region" description="Helical" evidence="2">
    <location>
        <begin position="419"/>
        <end position="443"/>
    </location>
</feature>
<dbReference type="Pfam" id="PF09746">
    <property type="entry name" value="Membralin"/>
    <property type="match status" value="1"/>
</dbReference>
<keyword evidence="2" id="KW-0812">Transmembrane</keyword>
<gene>
    <name evidence="3" type="ORF">Ahy_A10g050692</name>
</gene>
<name>A0A445BA30_ARAHY</name>
<reference evidence="3 4" key="1">
    <citation type="submission" date="2019-01" db="EMBL/GenBank/DDBJ databases">
        <title>Sequencing of cultivated peanut Arachis hypogaea provides insights into genome evolution and oil improvement.</title>
        <authorList>
            <person name="Chen X."/>
        </authorList>
    </citation>
    <scope>NUCLEOTIDE SEQUENCE [LARGE SCALE GENOMIC DNA]</scope>
    <source>
        <strain evidence="4">cv. Fuhuasheng</strain>
        <tissue evidence="3">Leaves</tissue>
    </source>
</reference>
<keyword evidence="4" id="KW-1185">Reference proteome</keyword>
<dbReference type="GO" id="GO:1904294">
    <property type="term" value="P:positive regulation of ERAD pathway"/>
    <property type="evidence" value="ECO:0007669"/>
    <property type="project" value="TreeGrafter"/>
</dbReference>
<proteinExistence type="predicted"/>
<keyword evidence="2" id="KW-1133">Transmembrane helix</keyword>
<protein>
    <recommendedName>
        <fullName evidence="5">Membralin</fullName>
    </recommendedName>
</protein>
<feature type="transmembrane region" description="Helical" evidence="2">
    <location>
        <begin position="449"/>
        <end position="470"/>
    </location>
</feature>
<organism evidence="3 4">
    <name type="scientific">Arachis hypogaea</name>
    <name type="common">Peanut</name>
    <dbReference type="NCBI Taxonomy" id="3818"/>
    <lineage>
        <taxon>Eukaryota</taxon>
        <taxon>Viridiplantae</taxon>
        <taxon>Streptophyta</taxon>
        <taxon>Embryophyta</taxon>
        <taxon>Tracheophyta</taxon>
        <taxon>Spermatophyta</taxon>
        <taxon>Magnoliopsida</taxon>
        <taxon>eudicotyledons</taxon>
        <taxon>Gunneridae</taxon>
        <taxon>Pentapetalae</taxon>
        <taxon>rosids</taxon>
        <taxon>fabids</taxon>
        <taxon>Fabales</taxon>
        <taxon>Fabaceae</taxon>
        <taxon>Papilionoideae</taxon>
        <taxon>50 kb inversion clade</taxon>
        <taxon>dalbergioids sensu lato</taxon>
        <taxon>Dalbergieae</taxon>
        <taxon>Pterocarpus clade</taxon>
        <taxon>Arachis</taxon>
    </lineage>
</organism>